<dbReference type="Pfam" id="PF00989">
    <property type="entry name" value="PAS"/>
    <property type="match status" value="1"/>
</dbReference>
<sequence>LQAFYGIAEIAERADITLDEVYQEVVNLLPSSWQYPEITYARITINGKKFETTNYRDTEWKQSSDIKVCGVGAGIMEVGYLEERPELDEGPFLKEERLLIDAVAERLGRITERKRVEEELETRVQQRTAQLDKAIKALRIDITKRKQAEQRLQFLSSIVEQAKDSVIVTNLNYEIEYVNKATEELFGYTREELIGLTPLTFNAEPV</sequence>
<dbReference type="InterPro" id="IPR013767">
    <property type="entry name" value="PAS_fold"/>
</dbReference>
<comment type="caution">
    <text evidence="2">The sequence shown here is derived from an EMBL/GenBank/DDBJ whole genome shotgun (WGS) entry which is preliminary data.</text>
</comment>
<dbReference type="AlphaFoldDB" id="X1PR08"/>
<dbReference type="Gene3D" id="3.30.450.20">
    <property type="entry name" value="PAS domain"/>
    <property type="match status" value="1"/>
</dbReference>
<dbReference type="NCBIfam" id="TIGR00229">
    <property type="entry name" value="sensory_box"/>
    <property type="match status" value="1"/>
</dbReference>
<evidence type="ECO:0000259" key="1">
    <source>
        <dbReference type="PROSITE" id="PS50112"/>
    </source>
</evidence>
<dbReference type="SUPFAM" id="SSF55785">
    <property type="entry name" value="PYP-like sensor domain (PAS domain)"/>
    <property type="match status" value="1"/>
</dbReference>
<name>X1PR08_9ZZZZ</name>
<dbReference type="EMBL" id="BARV01038283">
    <property type="protein sequence ID" value="GAI58273.1"/>
    <property type="molecule type" value="Genomic_DNA"/>
</dbReference>
<dbReference type="PROSITE" id="PS50112">
    <property type="entry name" value="PAS"/>
    <property type="match status" value="1"/>
</dbReference>
<protein>
    <recommendedName>
        <fullName evidence="1">PAS domain-containing protein</fullName>
    </recommendedName>
</protein>
<feature type="non-terminal residue" evidence="2">
    <location>
        <position position="206"/>
    </location>
</feature>
<proteinExistence type="predicted"/>
<dbReference type="InterPro" id="IPR000014">
    <property type="entry name" value="PAS"/>
</dbReference>
<reference evidence="2" key="1">
    <citation type="journal article" date="2014" name="Front. Microbiol.">
        <title>High frequency of phylogenetically diverse reductive dehalogenase-homologous genes in deep subseafloor sedimentary metagenomes.</title>
        <authorList>
            <person name="Kawai M."/>
            <person name="Futagami T."/>
            <person name="Toyoda A."/>
            <person name="Takaki Y."/>
            <person name="Nishi S."/>
            <person name="Hori S."/>
            <person name="Arai W."/>
            <person name="Tsubouchi T."/>
            <person name="Morono Y."/>
            <person name="Uchiyama I."/>
            <person name="Ito T."/>
            <person name="Fujiyama A."/>
            <person name="Inagaki F."/>
            <person name="Takami H."/>
        </authorList>
    </citation>
    <scope>NUCLEOTIDE SEQUENCE</scope>
    <source>
        <strain evidence="2">Expedition CK06-06</strain>
    </source>
</reference>
<organism evidence="2">
    <name type="scientific">marine sediment metagenome</name>
    <dbReference type="NCBI Taxonomy" id="412755"/>
    <lineage>
        <taxon>unclassified sequences</taxon>
        <taxon>metagenomes</taxon>
        <taxon>ecological metagenomes</taxon>
    </lineage>
</organism>
<accession>X1PR08</accession>
<dbReference type="GO" id="GO:0006355">
    <property type="term" value="P:regulation of DNA-templated transcription"/>
    <property type="evidence" value="ECO:0007669"/>
    <property type="project" value="InterPro"/>
</dbReference>
<gene>
    <name evidence="2" type="ORF">S06H3_59021</name>
</gene>
<dbReference type="InterPro" id="IPR035965">
    <property type="entry name" value="PAS-like_dom_sf"/>
</dbReference>
<feature type="domain" description="PAS" evidence="1">
    <location>
        <begin position="151"/>
        <end position="195"/>
    </location>
</feature>
<feature type="non-terminal residue" evidence="2">
    <location>
        <position position="1"/>
    </location>
</feature>
<evidence type="ECO:0000313" key="2">
    <source>
        <dbReference type="EMBL" id="GAI58273.1"/>
    </source>
</evidence>
<dbReference type="CDD" id="cd00130">
    <property type="entry name" value="PAS"/>
    <property type="match status" value="1"/>
</dbReference>